<protein>
    <submittedName>
        <fullName evidence="1">Uncharacterized protein</fullName>
    </submittedName>
</protein>
<organism evidence="1 2">
    <name type="scientific">Trema orientale</name>
    <name type="common">Charcoal tree</name>
    <name type="synonym">Celtis orientalis</name>
    <dbReference type="NCBI Taxonomy" id="63057"/>
    <lineage>
        <taxon>Eukaryota</taxon>
        <taxon>Viridiplantae</taxon>
        <taxon>Streptophyta</taxon>
        <taxon>Embryophyta</taxon>
        <taxon>Tracheophyta</taxon>
        <taxon>Spermatophyta</taxon>
        <taxon>Magnoliopsida</taxon>
        <taxon>eudicotyledons</taxon>
        <taxon>Gunneridae</taxon>
        <taxon>Pentapetalae</taxon>
        <taxon>rosids</taxon>
        <taxon>fabids</taxon>
        <taxon>Rosales</taxon>
        <taxon>Cannabaceae</taxon>
        <taxon>Trema</taxon>
    </lineage>
</organism>
<gene>
    <name evidence="1" type="ORF">TorRG33x02_315170</name>
</gene>
<dbReference type="AlphaFoldDB" id="A0A2P5BNE0"/>
<reference evidence="2" key="1">
    <citation type="submission" date="2016-06" db="EMBL/GenBank/DDBJ databases">
        <title>Parallel loss of symbiosis genes in relatives of nitrogen-fixing non-legume Parasponia.</title>
        <authorList>
            <person name="Van Velzen R."/>
            <person name="Holmer R."/>
            <person name="Bu F."/>
            <person name="Rutten L."/>
            <person name="Van Zeijl A."/>
            <person name="Liu W."/>
            <person name="Santuari L."/>
            <person name="Cao Q."/>
            <person name="Sharma T."/>
            <person name="Shen D."/>
            <person name="Roswanjaya Y."/>
            <person name="Wardhani T."/>
            <person name="Kalhor M.S."/>
            <person name="Jansen J."/>
            <person name="Van den Hoogen J."/>
            <person name="Gungor B."/>
            <person name="Hartog M."/>
            <person name="Hontelez J."/>
            <person name="Verver J."/>
            <person name="Yang W.-C."/>
            <person name="Schijlen E."/>
            <person name="Repin R."/>
            <person name="Schilthuizen M."/>
            <person name="Schranz E."/>
            <person name="Heidstra R."/>
            <person name="Miyata K."/>
            <person name="Fedorova E."/>
            <person name="Kohlen W."/>
            <person name="Bisseling T."/>
            <person name="Smit S."/>
            <person name="Geurts R."/>
        </authorList>
    </citation>
    <scope>NUCLEOTIDE SEQUENCE [LARGE SCALE GENOMIC DNA]</scope>
    <source>
        <strain evidence="2">cv. RG33-2</strain>
    </source>
</reference>
<name>A0A2P5BNE0_TREOI</name>
<sequence>MRSRPARPSFSFFSLVVSSPNTPNFVFLIHGHPYSSDFDRPIHSHLVQITPFDL</sequence>
<proteinExistence type="predicted"/>
<keyword evidence="2" id="KW-1185">Reference proteome</keyword>
<dbReference type="Proteomes" id="UP000237000">
    <property type="component" value="Unassembled WGS sequence"/>
</dbReference>
<evidence type="ECO:0000313" key="2">
    <source>
        <dbReference type="Proteomes" id="UP000237000"/>
    </source>
</evidence>
<evidence type="ECO:0000313" key="1">
    <source>
        <dbReference type="EMBL" id="PON50283.1"/>
    </source>
</evidence>
<comment type="caution">
    <text evidence="1">The sequence shown here is derived from an EMBL/GenBank/DDBJ whole genome shotgun (WGS) entry which is preliminary data.</text>
</comment>
<accession>A0A2P5BNE0</accession>
<dbReference type="EMBL" id="JXTC01000488">
    <property type="protein sequence ID" value="PON50283.1"/>
    <property type="molecule type" value="Genomic_DNA"/>
</dbReference>
<feature type="non-terminal residue" evidence="1">
    <location>
        <position position="54"/>
    </location>
</feature>
<dbReference type="InParanoid" id="A0A2P5BNE0"/>